<keyword evidence="1" id="KW-1133">Transmembrane helix</keyword>
<evidence type="ECO:0000256" key="1">
    <source>
        <dbReference type="SAM" id="Phobius"/>
    </source>
</evidence>
<keyword evidence="1" id="KW-0812">Transmembrane</keyword>
<gene>
    <name evidence="2" type="ORF">PCOR1329_LOCUS17589</name>
</gene>
<keyword evidence="3" id="KW-1185">Reference proteome</keyword>
<comment type="caution">
    <text evidence="2">The sequence shown here is derived from an EMBL/GenBank/DDBJ whole genome shotgun (WGS) entry which is preliminary data.</text>
</comment>
<name>A0ABN9R7S6_9DINO</name>
<feature type="non-terminal residue" evidence="2">
    <location>
        <position position="1"/>
    </location>
</feature>
<feature type="transmembrane region" description="Helical" evidence="1">
    <location>
        <begin position="51"/>
        <end position="70"/>
    </location>
</feature>
<organism evidence="2 3">
    <name type="scientific">Prorocentrum cordatum</name>
    <dbReference type="NCBI Taxonomy" id="2364126"/>
    <lineage>
        <taxon>Eukaryota</taxon>
        <taxon>Sar</taxon>
        <taxon>Alveolata</taxon>
        <taxon>Dinophyceae</taxon>
        <taxon>Prorocentrales</taxon>
        <taxon>Prorocentraceae</taxon>
        <taxon>Prorocentrum</taxon>
    </lineage>
</organism>
<proteinExistence type="predicted"/>
<keyword evidence="1" id="KW-0472">Membrane</keyword>
<evidence type="ECO:0008006" key="4">
    <source>
        <dbReference type="Google" id="ProtNLM"/>
    </source>
</evidence>
<accession>A0ABN9R7S6</accession>
<evidence type="ECO:0000313" key="2">
    <source>
        <dbReference type="EMBL" id="CAK0813788.1"/>
    </source>
</evidence>
<reference evidence="2" key="1">
    <citation type="submission" date="2023-10" db="EMBL/GenBank/DDBJ databases">
        <authorList>
            <person name="Chen Y."/>
            <person name="Shah S."/>
            <person name="Dougan E. K."/>
            <person name="Thang M."/>
            <person name="Chan C."/>
        </authorList>
    </citation>
    <scope>NUCLEOTIDE SEQUENCE [LARGE SCALE GENOMIC DNA]</scope>
</reference>
<dbReference type="Proteomes" id="UP001189429">
    <property type="component" value="Unassembled WGS sequence"/>
</dbReference>
<sequence length="182" mass="19366">WGKCAPWRMRMPLPWLAVAAVSGIVLRGNAGLAALLLCPAALGKPGKMGCWGFSVVIGAFLFFVPCLLAMKRRAATAPSRFWSFRSRQGRWLGDAGGGVRTRAAGLPVSVYALRRGGALGDLLACRRQGFDVQQRGGWASDENFRRCANQAGITSELQRAGPAVAARGQERGALLAGIVLNE</sequence>
<dbReference type="EMBL" id="CAUYUJ010005476">
    <property type="protein sequence ID" value="CAK0813788.1"/>
    <property type="molecule type" value="Genomic_DNA"/>
</dbReference>
<feature type="non-terminal residue" evidence="2">
    <location>
        <position position="182"/>
    </location>
</feature>
<protein>
    <recommendedName>
        <fullName evidence="4">Mannosyltransferase</fullName>
    </recommendedName>
</protein>
<evidence type="ECO:0000313" key="3">
    <source>
        <dbReference type="Proteomes" id="UP001189429"/>
    </source>
</evidence>